<reference evidence="1" key="1">
    <citation type="submission" date="2022-04" db="EMBL/GenBank/DDBJ databases">
        <title>Genome of the entomopathogenic fungus Entomophthora muscae.</title>
        <authorList>
            <person name="Elya C."/>
            <person name="Lovett B.R."/>
            <person name="Lee E."/>
            <person name="Macias A.M."/>
            <person name="Hajek A.E."/>
            <person name="De Bivort B.L."/>
            <person name="Kasson M.T."/>
            <person name="De Fine Licht H.H."/>
            <person name="Stajich J.E."/>
        </authorList>
    </citation>
    <scope>NUCLEOTIDE SEQUENCE</scope>
    <source>
        <strain evidence="1">Berkeley</strain>
    </source>
</reference>
<name>A0ACC2RP65_9FUNG</name>
<sequence>MSTYALRTAASGSLLNARTRTISLYRKWIRSAPEIPQLYILDFPYSVIRAKIREEFEKNRYVNDLKLIDILIFKGNAELEETMKLWKQVDQPHVLFC</sequence>
<dbReference type="EMBL" id="QTSX02007101">
    <property type="protein sequence ID" value="KAJ9051862.1"/>
    <property type="molecule type" value="Genomic_DNA"/>
</dbReference>
<accession>A0ACC2RP65</accession>
<comment type="caution">
    <text evidence="1">The sequence shown here is derived from an EMBL/GenBank/DDBJ whole genome shotgun (WGS) entry which is preliminary data.</text>
</comment>
<proteinExistence type="predicted"/>
<evidence type="ECO:0000313" key="1">
    <source>
        <dbReference type="EMBL" id="KAJ9051862.1"/>
    </source>
</evidence>
<protein>
    <submittedName>
        <fullName evidence="1">Ndufa6 NADH-ubiquinone oxidoreductase subunit</fullName>
    </submittedName>
</protein>
<organism evidence="1 2">
    <name type="scientific">Entomophthora muscae</name>
    <dbReference type="NCBI Taxonomy" id="34485"/>
    <lineage>
        <taxon>Eukaryota</taxon>
        <taxon>Fungi</taxon>
        <taxon>Fungi incertae sedis</taxon>
        <taxon>Zoopagomycota</taxon>
        <taxon>Entomophthoromycotina</taxon>
        <taxon>Entomophthoromycetes</taxon>
        <taxon>Entomophthorales</taxon>
        <taxon>Entomophthoraceae</taxon>
        <taxon>Entomophthora</taxon>
    </lineage>
</organism>
<gene>
    <name evidence="1" type="primary">NdufA6_1</name>
    <name evidence="1" type="ORF">DSO57_1000522</name>
</gene>
<keyword evidence="2" id="KW-1185">Reference proteome</keyword>
<evidence type="ECO:0000313" key="2">
    <source>
        <dbReference type="Proteomes" id="UP001165960"/>
    </source>
</evidence>
<dbReference type="Proteomes" id="UP001165960">
    <property type="component" value="Unassembled WGS sequence"/>
</dbReference>